<sequence>MTKKKIRRLLAAGASVRAVMFDAGVRQRQVADACGWPQSRVAAVLAGDVGSTPAGRETALRVFEAVAELLGVAVREIPAARQLTRQKGAMMKNEKGFIMPVVIFALVIMSTMAVVAISTSVTTHRSSRAIRQSGVAFYAALNGADLTRATWTGWDTLTSGNFIDLGWDTLADGASYRVTIVRIDPDLDCVFLPAPAGRTCAKKSVDALYGQQWMYLLESEGRDASGASRTVGYILTFDSTMTGVRLIRSRAFTEPVR</sequence>
<comment type="caution">
    <text evidence="2">The sequence shown here is derived from an EMBL/GenBank/DDBJ whole genome shotgun (WGS) entry which is preliminary data.</text>
</comment>
<feature type="transmembrane region" description="Helical" evidence="1">
    <location>
        <begin position="97"/>
        <end position="117"/>
    </location>
</feature>
<dbReference type="AlphaFoldDB" id="A0A0F9NMQ8"/>
<keyword evidence="1" id="KW-0812">Transmembrane</keyword>
<keyword evidence="1" id="KW-0472">Membrane</keyword>
<keyword evidence="1" id="KW-1133">Transmembrane helix</keyword>
<reference evidence="2" key="1">
    <citation type="journal article" date="2015" name="Nature">
        <title>Complex archaea that bridge the gap between prokaryotes and eukaryotes.</title>
        <authorList>
            <person name="Spang A."/>
            <person name="Saw J.H."/>
            <person name="Jorgensen S.L."/>
            <person name="Zaremba-Niedzwiedzka K."/>
            <person name="Martijn J."/>
            <person name="Lind A.E."/>
            <person name="van Eijk R."/>
            <person name="Schleper C."/>
            <person name="Guy L."/>
            <person name="Ettema T.J."/>
        </authorList>
    </citation>
    <scope>NUCLEOTIDE SEQUENCE</scope>
</reference>
<dbReference type="EMBL" id="LAZR01007833">
    <property type="protein sequence ID" value="KKM82632.1"/>
    <property type="molecule type" value="Genomic_DNA"/>
</dbReference>
<gene>
    <name evidence="2" type="ORF">LCGC14_1317610</name>
</gene>
<accession>A0A0F9NMQ8</accession>
<evidence type="ECO:0000313" key="2">
    <source>
        <dbReference type="EMBL" id="KKM82632.1"/>
    </source>
</evidence>
<proteinExistence type="predicted"/>
<organism evidence="2">
    <name type="scientific">marine sediment metagenome</name>
    <dbReference type="NCBI Taxonomy" id="412755"/>
    <lineage>
        <taxon>unclassified sequences</taxon>
        <taxon>metagenomes</taxon>
        <taxon>ecological metagenomes</taxon>
    </lineage>
</organism>
<protein>
    <submittedName>
        <fullName evidence="2">Uncharacterized protein</fullName>
    </submittedName>
</protein>
<evidence type="ECO:0000256" key="1">
    <source>
        <dbReference type="SAM" id="Phobius"/>
    </source>
</evidence>
<name>A0A0F9NMQ8_9ZZZZ</name>